<name>A0A811U3V7_CERCA</name>
<proteinExistence type="predicted"/>
<evidence type="ECO:0000313" key="1">
    <source>
        <dbReference type="EMBL" id="CAD6993852.1"/>
    </source>
</evidence>
<reference evidence="1" key="1">
    <citation type="submission" date="2020-11" db="EMBL/GenBank/DDBJ databases">
        <authorList>
            <person name="Whitehead M."/>
        </authorList>
    </citation>
    <scope>NUCLEOTIDE SEQUENCE</scope>
    <source>
        <strain evidence="1">EGII</strain>
    </source>
</reference>
<sequence length="66" mass="7190">MPNKHIKTLSTTFAADAAWARLSIASCHSLSCHSLQVIQSARTQRGDQQTTLSPRKGLKAVWVSPT</sequence>
<gene>
    <name evidence="1" type="ORF">CCAP1982_LOCUS2648</name>
</gene>
<comment type="caution">
    <text evidence="1">The sequence shown here is derived from an EMBL/GenBank/DDBJ whole genome shotgun (WGS) entry which is preliminary data.</text>
</comment>
<dbReference type="AlphaFoldDB" id="A0A811U3V7"/>
<dbReference type="Proteomes" id="UP000606786">
    <property type="component" value="Unassembled WGS sequence"/>
</dbReference>
<protein>
    <submittedName>
        <fullName evidence="1">(Mediterranean fruit fly) hypothetical protein</fullName>
    </submittedName>
</protein>
<keyword evidence="2" id="KW-1185">Reference proteome</keyword>
<evidence type="ECO:0000313" key="2">
    <source>
        <dbReference type="Proteomes" id="UP000606786"/>
    </source>
</evidence>
<dbReference type="EMBL" id="CAJHJT010000001">
    <property type="protein sequence ID" value="CAD6993852.1"/>
    <property type="molecule type" value="Genomic_DNA"/>
</dbReference>
<organism evidence="1 2">
    <name type="scientific">Ceratitis capitata</name>
    <name type="common">Mediterranean fruit fly</name>
    <name type="synonym">Tephritis capitata</name>
    <dbReference type="NCBI Taxonomy" id="7213"/>
    <lineage>
        <taxon>Eukaryota</taxon>
        <taxon>Metazoa</taxon>
        <taxon>Ecdysozoa</taxon>
        <taxon>Arthropoda</taxon>
        <taxon>Hexapoda</taxon>
        <taxon>Insecta</taxon>
        <taxon>Pterygota</taxon>
        <taxon>Neoptera</taxon>
        <taxon>Endopterygota</taxon>
        <taxon>Diptera</taxon>
        <taxon>Brachycera</taxon>
        <taxon>Muscomorpha</taxon>
        <taxon>Tephritoidea</taxon>
        <taxon>Tephritidae</taxon>
        <taxon>Ceratitis</taxon>
        <taxon>Ceratitis</taxon>
    </lineage>
</organism>
<accession>A0A811U3V7</accession>